<comment type="subcellular location">
    <subcellularLocation>
        <location evidence="1">Cell membrane</location>
        <topology evidence="1">Multi-pass membrane protein</topology>
    </subcellularLocation>
</comment>
<feature type="transmembrane region" description="Helical" evidence="8">
    <location>
        <begin position="42"/>
        <end position="65"/>
    </location>
</feature>
<feature type="transmembrane region" description="Helical" evidence="8">
    <location>
        <begin position="77"/>
        <end position="97"/>
    </location>
</feature>
<feature type="transmembrane region" description="Helical" evidence="8">
    <location>
        <begin position="457"/>
        <end position="476"/>
    </location>
</feature>
<dbReference type="EMBL" id="JACHJH010000004">
    <property type="protein sequence ID" value="MBB4893941.1"/>
    <property type="molecule type" value="Genomic_DNA"/>
</dbReference>
<feature type="transmembrane region" description="Helical" evidence="8">
    <location>
        <begin position="297"/>
        <end position="320"/>
    </location>
</feature>
<feature type="compositionally biased region" description="Low complexity" evidence="7">
    <location>
        <begin position="14"/>
        <end position="30"/>
    </location>
</feature>
<reference evidence="10 11" key="1">
    <citation type="submission" date="2020-08" db="EMBL/GenBank/DDBJ databases">
        <title>Genomic Encyclopedia of Type Strains, Phase III (KMG-III): the genomes of soil and plant-associated and newly described type strains.</title>
        <authorList>
            <person name="Whitman W."/>
        </authorList>
    </citation>
    <scope>NUCLEOTIDE SEQUENCE [LARGE SCALE GENOMIC DNA]</scope>
    <source>
        <strain evidence="10 11">CECT 3266</strain>
    </source>
</reference>
<dbReference type="GO" id="GO:0046677">
    <property type="term" value="P:response to antibiotic"/>
    <property type="evidence" value="ECO:0007669"/>
    <property type="project" value="UniProtKB-KW"/>
</dbReference>
<feature type="transmembrane region" description="Helical" evidence="8">
    <location>
        <begin position="259"/>
        <end position="276"/>
    </location>
</feature>
<proteinExistence type="predicted"/>
<dbReference type="RefSeq" id="WP_184349804.1">
    <property type="nucleotide sequence ID" value="NZ_JACHJH010000004.1"/>
</dbReference>
<evidence type="ECO:0000256" key="5">
    <source>
        <dbReference type="ARBA" id="ARBA00023136"/>
    </source>
</evidence>
<evidence type="ECO:0000256" key="7">
    <source>
        <dbReference type="SAM" id="MobiDB-lite"/>
    </source>
</evidence>
<dbReference type="Gene3D" id="1.20.1720.10">
    <property type="entry name" value="Multidrug resistance protein D"/>
    <property type="match status" value="1"/>
</dbReference>
<dbReference type="GO" id="GO:0005886">
    <property type="term" value="C:plasma membrane"/>
    <property type="evidence" value="ECO:0007669"/>
    <property type="project" value="UniProtKB-SubCell"/>
</dbReference>
<evidence type="ECO:0000256" key="8">
    <source>
        <dbReference type="SAM" id="Phobius"/>
    </source>
</evidence>
<dbReference type="SUPFAM" id="SSF103473">
    <property type="entry name" value="MFS general substrate transporter"/>
    <property type="match status" value="1"/>
</dbReference>
<accession>A0A7W7LQJ9</accession>
<name>A0A7W7LQJ9_9ACTN</name>
<feature type="transmembrane region" description="Helical" evidence="8">
    <location>
        <begin position="229"/>
        <end position="247"/>
    </location>
</feature>
<feature type="transmembrane region" description="Helical" evidence="8">
    <location>
        <begin position="360"/>
        <end position="379"/>
    </location>
</feature>
<evidence type="ECO:0000256" key="6">
    <source>
        <dbReference type="ARBA" id="ARBA00023251"/>
    </source>
</evidence>
<feature type="transmembrane region" description="Helical" evidence="8">
    <location>
        <begin position="385"/>
        <end position="412"/>
    </location>
</feature>
<gene>
    <name evidence="10" type="ORF">FHS39_002975</name>
</gene>
<feature type="transmembrane region" description="Helical" evidence="8">
    <location>
        <begin position="424"/>
        <end position="445"/>
    </location>
</feature>
<feature type="transmembrane region" description="Helical" evidence="8">
    <location>
        <begin position="196"/>
        <end position="217"/>
    </location>
</feature>
<feature type="domain" description="Major facilitator superfamily (MFS) profile" evidence="9">
    <location>
        <begin position="43"/>
        <end position="480"/>
    </location>
</feature>
<organism evidence="10 11">
    <name type="scientific">Streptomyces olivoverticillatus</name>
    <dbReference type="NCBI Taxonomy" id="66427"/>
    <lineage>
        <taxon>Bacteria</taxon>
        <taxon>Bacillati</taxon>
        <taxon>Actinomycetota</taxon>
        <taxon>Actinomycetes</taxon>
        <taxon>Kitasatosporales</taxon>
        <taxon>Streptomycetaceae</taxon>
        <taxon>Streptomyces</taxon>
    </lineage>
</organism>
<feature type="transmembrane region" description="Helical" evidence="8">
    <location>
        <begin position="168"/>
        <end position="190"/>
    </location>
</feature>
<dbReference type="Proteomes" id="UP000556084">
    <property type="component" value="Unassembled WGS sequence"/>
</dbReference>
<keyword evidence="2" id="KW-0813">Transport</keyword>
<keyword evidence="5 8" id="KW-0472">Membrane</keyword>
<evidence type="ECO:0000259" key="9">
    <source>
        <dbReference type="PROSITE" id="PS50850"/>
    </source>
</evidence>
<dbReference type="GO" id="GO:0022857">
    <property type="term" value="F:transmembrane transporter activity"/>
    <property type="evidence" value="ECO:0007669"/>
    <property type="project" value="InterPro"/>
</dbReference>
<dbReference type="PANTHER" id="PTHR42718">
    <property type="entry name" value="MAJOR FACILITATOR SUPERFAMILY MULTIDRUG TRANSPORTER MFSC"/>
    <property type="match status" value="1"/>
</dbReference>
<dbReference type="InterPro" id="IPR036259">
    <property type="entry name" value="MFS_trans_sf"/>
</dbReference>
<feature type="transmembrane region" description="Helical" evidence="8">
    <location>
        <begin position="326"/>
        <end position="348"/>
    </location>
</feature>
<dbReference type="Gene3D" id="1.20.1250.20">
    <property type="entry name" value="MFS general substrate transporter like domains"/>
    <property type="match status" value="1"/>
</dbReference>
<evidence type="ECO:0000313" key="11">
    <source>
        <dbReference type="Proteomes" id="UP000556084"/>
    </source>
</evidence>
<evidence type="ECO:0000256" key="3">
    <source>
        <dbReference type="ARBA" id="ARBA00022692"/>
    </source>
</evidence>
<dbReference type="CDD" id="cd17321">
    <property type="entry name" value="MFS_MMR_MDR_like"/>
    <property type="match status" value="1"/>
</dbReference>
<dbReference type="PROSITE" id="PS50850">
    <property type="entry name" value="MFS"/>
    <property type="match status" value="1"/>
</dbReference>
<keyword evidence="4 8" id="KW-1133">Transmembrane helix</keyword>
<keyword evidence="3 8" id="KW-0812">Transmembrane</keyword>
<feature type="transmembrane region" description="Helical" evidence="8">
    <location>
        <begin position="109"/>
        <end position="128"/>
    </location>
</feature>
<dbReference type="Pfam" id="PF07690">
    <property type="entry name" value="MFS_1"/>
    <property type="match status" value="1"/>
</dbReference>
<dbReference type="AlphaFoldDB" id="A0A7W7LQJ9"/>
<keyword evidence="11" id="KW-1185">Reference proteome</keyword>
<comment type="caution">
    <text evidence="10">The sequence shown here is derived from an EMBL/GenBank/DDBJ whole genome shotgun (WGS) entry which is preliminary data.</text>
</comment>
<dbReference type="InterPro" id="IPR011701">
    <property type="entry name" value="MFS"/>
</dbReference>
<feature type="transmembrane region" description="Helical" evidence="8">
    <location>
        <begin position="134"/>
        <end position="156"/>
    </location>
</feature>
<feature type="region of interest" description="Disordered" evidence="7">
    <location>
        <begin position="1"/>
        <end position="30"/>
    </location>
</feature>
<protein>
    <submittedName>
        <fullName evidence="10">DHA2 family methylenomycin A resistance protein-like MFS transporter</fullName>
    </submittedName>
</protein>
<dbReference type="PANTHER" id="PTHR42718:SF9">
    <property type="entry name" value="MAJOR FACILITATOR SUPERFAMILY MULTIDRUG TRANSPORTER MFSC"/>
    <property type="match status" value="1"/>
</dbReference>
<evidence type="ECO:0000313" key="10">
    <source>
        <dbReference type="EMBL" id="MBB4893941.1"/>
    </source>
</evidence>
<sequence length="481" mass="47962">MTTTLSERPTAEQPTAERPTAPRTSPPAAAAAAAPRQVSSRVVLGAALLGFFVIGLDASAVNVALPAVGRTLGGTTAGLQWIVDAYTLMFAALLLSAGALSDRIGANRAFAAGLVVFTAASVACGFAPSLVPLIGARLVQGAAAAVMLPSSLALVRQAFPEAAERARAIALWTVGGAVSTAAGPVVGGALTSSLGWQAIFFLNIPVGLLTLAVLARVPSSPRRAASMDPLGQLTAVIALGALTFGVIEGGASGFGTPSAIAGLLVAALAAAAFVVTEMRVADPMVPLNLFRSRTASVSLAIGFAVNAAFYGTVFVLSLFFQQVLGQSAVAAGLMFLPMTALVAVANVSSAKAAARFGPRMPITVGQLVCALGLLGLLGVDASTDKLLIALMLVPLGIGLGFAVPSLTAVMLGDIDPARAGMAGGVLNAGRQTGGALAVAVFGALVSDRASFVPGMHLSLLTAALLLLVTTAAALALPRGRR</sequence>
<dbReference type="InterPro" id="IPR020846">
    <property type="entry name" value="MFS_dom"/>
</dbReference>
<evidence type="ECO:0000256" key="4">
    <source>
        <dbReference type="ARBA" id="ARBA00022989"/>
    </source>
</evidence>
<evidence type="ECO:0000256" key="2">
    <source>
        <dbReference type="ARBA" id="ARBA00022448"/>
    </source>
</evidence>
<keyword evidence="6" id="KW-0046">Antibiotic resistance</keyword>
<evidence type="ECO:0000256" key="1">
    <source>
        <dbReference type="ARBA" id="ARBA00004651"/>
    </source>
</evidence>